<protein>
    <submittedName>
        <fullName evidence="2">Uncharacterized protein</fullName>
    </submittedName>
</protein>
<dbReference type="KEGG" id="spzr:G5C33_10890"/>
<reference evidence="2 3" key="1">
    <citation type="submission" date="2020-02" db="EMBL/GenBank/DDBJ databases">
        <authorList>
            <person name="Zheng R.K."/>
            <person name="Sun C.M."/>
        </authorList>
    </citation>
    <scope>NUCLEOTIDE SEQUENCE [LARGE SCALE GENOMIC DNA]</scope>
    <source>
        <strain evidence="3">zrk23</strain>
    </source>
</reference>
<feature type="transmembrane region" description="Helical" evidence="1">
    <location>
        <begin position="209"/>
        <end position="232"/>
    </location>
</feature>
<feature type="transmembrane region" description="Helical" evidence="1">
    <location>
        <begin position="81"/>
        <end position="100"/>
    </location>
</feature>
<keyword evidence="1" id="KW-0472">Membrane</keyword>
<keyword evidence="1" id="KW-0812">Transmembrane</keyword>
<evidence type="ECO:0000313" key="3">
    <source>
        <dbReference type="Proteomes" id="UP000501568"/>
    </source>
</evidence>
<dbReference type="EMBL" id="CP049109">
    <property type="protein sequence ID" value="QIG80234.1"/>
    <property type="molecule type" value="Genomic_DNA"/>
</dbReference>
<dbReference type="AlphaFoldDB" id="A0A6G6Y5K6"/>
<feature type="transmembrane region" description="Helical" evidence="1">
    <location>
        <begin position="112"/>
        <end position="133"/>
    </location>
</feature>
<keyword evidence="1" id="KW-1133">Transmembrane helix</keyword>
<organism evidence="2 3">
    <name type="scientific">Stakelama tenebrarum</name>
    <dbReference type="NCBI Taxonomy" id="2711215"/>
    <lineage>
        <taxon>Bacteria</taxon>
        <taxon>Pseudomonadati</taxon>
        <taxon>Pseudomonadota</taxon>
        <taxon>Alphaproteobacteria</taxon>
        <taxon>Sphingomonadales</taxon>
        <taxon>Sphingomonadaceae</taxon>
        <taxon>Stakelama</taxon>
    </lineage>
</organism>
<name>A0A6G6Y5K6_9SPHN</name>
<gene>
    <name evidence="2" type="ORF">G5C33_10890</name>
</gene>
<evidence type="ECO:0000313" key="2">
    <source>
        <dbReference type="EMBL" id="QIG80234.1"/>
    </source>
</evidence>
<feature type="transmembrane region" description="Helical" evidence="1">
    <location>
        <begin position="252"/>
        <end position="272"/>
    </location>
</feature>
<sequence length="279" mass="28583">MRPATGADLTDARHAVRLIAGGATMLAGSVLADSGMEHYRGSFSNPAMALPLASSGISLLFNGERVREPNSSETVYPRLSHGISLAIGAVGFGFHVYNILKREGGPSFTNLFYAAPAGAPAALVLAGMLGGAADRLGHDDMRIGPVGLESGRVIGGLVSAGIVGTVAEAGLLHFRGAYHNPAMWIPVALPPVAAVSLARDAIEDKPRGVTTALLGATVAMGIAGVGFHAFGVARNMGGWRNWRQNLLAGPPIPAPPAFTGLAVAGLGALLLMKRRKRSG</sequence>
<evidence type="ECO:0000256" key="1">
    <source>
        <dbReference type="SAM" id="Phobius"/>
    </source>
</evidence>
<keyword evidence="3" id="KW-1185">Reference proteome</keyword>
<proteinExistence type="predicted"/>
<dbReference type="Proteomes" id="UP000501568">
    <property type="component" value="Chromosome"/>
</dbReference>
<dbReference type="RefSeq" id="WP_165327239.1">
    <property type="nucleotide sequence ID" value="NZ_CP049109.1"/>
</dbReference>
<feature type="transmembrane region" description="Helical" evidence="1">
    <location>
        <begin position="153"/>
        <end position="174"/>
    </location>
</feature>
<feature type="transmembrane region" description="Helical" evidence="1">
    <location>
        <begin position="12"/>
        <end position="31"/>
    </location>
</feature>
<accession>A0A6G6Y5K6</accession>